<dbReference type="EMBL" id="FPBZ01000012">
    <property type="protein sequence ID" value="SFU64846.1"/>
    <property type="molecule type" value="Genomic_DNA"/>
</dbReference>
<gene>
    <name evidence="3" type="ORF">SAMN05216417_11234</name>
</gene>
<keyword evidence="2" id="KW-0812">Transmembrane</keyword>
<dbReference type="Proteomes" id="UP000182649">
    <property type="component" value="Unassembled WGS sequence"/>
</dbReference>
<dbReference type="InterPro" id="IPR003423">
    <property type="entry name" value="OMP_efflux"/>
</dbReference>
<dbReference type="AlphaFoldDB" id="A0A1I7HWH4"/>
<proteinExistence type="inferred from homology"/>
<name>A0A1I7HWH4_9PROT</name>
<comment type="similarity">
    <text evidence="1">Belongs to the outer membrane factor (OMF) (TC 1.B.17) family.</text>
</comment>
<keyword evidence="2" id="KW-1133">Transmembrane helix</keyword>
<dbReference type="Pfam" id="PF02321">
    <property type="entry name" value="OEP"/>
    <property type="match status" value="2"/>
</dbReference>
<accession>A0A1I7HWH4</accession>
<dbReference type="PANTHER" id="PTHR30203">
    <property type="entry name" value="OUTER MEMBRANE CATION EFFLUX PROTEIN"/>
    <property type="match status" value="1"/>
</dbReference>
<sequence length="483" mass="53378">MAEASSNRTGELAMIPVGIIAPVLAAVMVSTLAHSEVSSRADRGASTQAAPEQFAGAFTAANPQNSASPDTLPTLSTLIAEALENNPEIQAALREREAAQQRISPAEALDDPVLEAGVINAPLASSTFNREDMTMKMIGLSQRFPFPGKRGLRKDVAARDAEAIEYGYQETVNRVVRDIKVTYLDLGLTFEMTRLVEKNKLILEELLHIAEDHYAVGRGNQADVLKAQTQVSRMGDELLKLGGERTVIEAELIRALGWVGNRPLPVPAPPQLREETLNLESLLATALTQRPQLLALQSLVARNDKALELTRKNYYPDFDVRMSYGQRDNMLDNSRRPDMVSVTVAMNLPVWRASKLEPREAESLAMRDQALNTYEAQRNEVAARLRQQTALAEQSLKSARLYQTAILPQARLTVESTLAAYRVNRVDFMTLLDSQMTVFNSEISLVTTVASYTKALAEIDLLTGRLPDNLLPIPRELMSKERM</sequence>
<dbReference type="PANTHER" id="PTHR30203:SF24">
    <property type="entry name" value="BLR4935 PROTEIN"/>
    <property type="match status" value="1"/>
</dbReference>
<feature type="transmembrane region" description="Helical" evidence="2">
    <location>
        <begin position="12"/>
        <end position="33"/>
    </location>
</feature>
<evidence type="ECO:0000313" key="4">
    <source>
        <dbReference type="Proteomes" id="UP000182649"/>
    </source>
</evidence>
<dbReference type="SUPFAM" id="SSF56954">
    <property type="entry name" value="Outer membrane efflux proteins (OEP)"/>
    <property type="match status" value="1"/>
</dbReference>
<evidence type="ECO:0000256" key="1">
    <source>
        <dbReference type="ARBA" id="ARBA00007613"/>
    </source>
</evidence>
<dbReference type="Gene3D" id="1.20.1600.10">
    <property type="entry name" value="Outer membrane efflux proteins (OEP)"/>
    <property type="match status" value="1"/>
</dbReference>
<dbReference type="InterPro" id="IPR010131">
    <property type="entry name" value="MdtP/NodT-like"/>
</dbReference>
<dbReference type="RefSeq" id="WP_256210500.1">
    <property type="nucleotide sequence ID" value="NZ_FPBZ01000012.1"/>
</dbReference>
<evidence type="ECO:0000256" key="2">
    <source>
        <dbReference type="SAM" id="Phobius"/>
    </source>
</evidence>
<reference evidence="3 4" key="1">
    <citation type="submission" date="2016-10" db="EMBL/GenBank/DDBJ databases">
        <authorList>
            <person name="de Groot N.N."/>
        </authorList>
    </citation>
    <scope>NUCLEOTIDE SEQUENCE [LARGE SCALE GENOMIC DNA]</scope>
    <source>
        <strain evidence="3 4">Nl14</strain>
    </source>
</reference>
<organism evidence="3 4">
    <name type="scientific">Nitrosospira multiformis</name>
    <dbReference type="NCBI Taxonomy" id="1231"/>
    <lineage>
        <taxon>Bacteria</taxon>
        <taxon>Pseudomonadati</taxon>
        <taxon>Pseudomonadota</taxon>
        <taxon>Betaproteobacteria</taxon>
        <taxon>Nitrosomonadales</taxon>
        <taxon>Nitrosomonadaceae</taxon>
        <taxon>Nitrosospira</taxon>
    </lineage>
</organism>
<keyword evidence="2" id="KW-0472">Membrane</keyword>
<evidence type="ECO:0000313" key="3">
    <source>
        <dbReference type="EMBL" id="SFU64846.1"/>
    </source>
</evidence>
<protein>
    <submittedName>
        <fullName evidence="3">Outer membrane protein TolC</fullName>
    </submittedName>
</protein>
<dbReference type="GO" id="GO:0015562">
    <property type="term" value="F:efflux transmembrane transporter activity"/>
    <property type="evidence" value="ECO:0007669"/>
    <property type="project" value="InterPro"/>
</dbReference>